<dbReference type="EMBL" id="JAGPXB010000011">
    <property type="protein sequence ID" value="MBQ0909300.1"/>
    <property type="molecule type" value="Genomic_DNA"/>
</dbReference>
<organism evidence="4 5">
    <name type="scientific">Flavobacterium erciyesense</name>
    <dbReference type="NCBI Taxonomy" id="2825842"/>
    <lineage>
        <taxon>Bacteria</taxon>
        <taxon>Pseudomonadati</taxon>
        <taxon>Bacteroidota</taxon>
        <taxon>Flavobacteriia</taxon>
        <taxon>Flavobacteriales</taxon>
        <taxon>Flavobacteriaceae</taxon>
        <taxon>Flavobacterium</taxon>
    </lineage>
</organism>
<reference evidence="4 5" key="1">
    <citation type="submission" date="2021-04" db="EMBL/GenBank/DDBJ databases">
        <title>Description of novel Flavobacterium sp. F-328.</title>
        <authorList>
            <person name="Saticioglu I.B."/>
        </authorList>
    </citation>
    <scope>NUCLEOTIDE SEQUENCE [LARGE SCALE GENOMIC DNA]</scope>
    <source>
        <strain evidence="4 5">F-328</strain>
    </source>
</reference>
<feature type="domain" description="DUF3857" evidence="3">
    <location>
        <begin position="68"/>
        <end position="206"/>
    </location>
</feature>
<dbReference type="InterPro" id="IPR002931">
    <property type="entry name" value="Transglutaminase-like"/>
</dbReference>
<dbReference type="Pfam" id="PF01841">
    <property type="entry name" value="Transglut_core"/>
    <property type="match status" value="1"/>
</dbReference>
<name>A0ABS5D5K1_9FLAO</name>
<evidence type="ECO:0000313" key="4">
    <source>
        <dbReference type="EMBL" id="MBQ0909300.1"/>
    </source>
</evidence>
<sequence>MTLKKITWTLFFLILCCKIQAQNFELGKVSVAELQEKEHPLEPAAPAAILFEKGKNYFEYTSDKGFTMATEVKVRIKIYKKEGNDWATKKIQYYSASNGRETLSFSDAVTYNLVGDKIEKTKLKSDGEFTEELNKYWSQKKITMPNVKEGSVIEYKYVIRSPRVGSCRDWFFQNSIPVNYSEYKNTVPEYFEYNANIKGFLRPKVEVQKGSNYIELGSARQGAQNKWDKEKLSYVETTTIYSFQNVPAVKEEAYVNNIENYTSTLVQELAITKYPGEPFKSFSTNWEAVVKTIYDYDDFGPELNKSGYFEDDLKLVLKDAKSEEDKIKSIFKFVQSTIKWNEYNGYSCNDGVKKAYKDKTGNVAEINLMLTAMLRHAGLEANPVLVSTRSNGVALFPSRTAFNYVIVAVQQGKDLMLLDAADPFSVANVLPVRDLNWLGRLIKKDGTSLEIDLMPKQLSVDYISMNYSIDAEGQVAGKLRRQRTDHNAMSYRGSVKGVKEDAYLEKFEEDNNNIEVSDYVRTNENDLDAPAIESMSFKGSNFTEKIGNTLYVKPLLFFTTLSNPFKQETREYPVDFAYGFLDKFTINIQIPEGYKVESFPESAAMSMENELASFKFLINVSGSTLQISFNSQMNSPILGSEYYPALKMYFQKMIDKQNEKIILVKL</sequence>
<dbReference type="Gene3D" id="2.60.120.1130">
    <property type="match status" value="1"/>
</dbReference>
<comment type="caution">
    <text evidence="4">The sequence shown here is derived from an EMBL/GenBank/DDBJ whole genome shotgun (WGS) entry which is preliminary data.</text>
</comment>
<dbReference type="InterPro" id="IPR024618">
    <property type="entry name" value="DUF3857"/>
</dbReference>
<evidence type="ECO:0000259" key="3">
    <source>
        <dbReference type="Pfam" id="PF12969"/>
    </source>
</evidence>
<dbReference type="Pfam" id="PF12969">
    <property type="entry name" value="DUF3857"/>
    <property type="match status" value="1"/>
</dbReference>
<proteinExistence type="predicted"/>
<feature type="chain" id="PRO_5047053730" evidence="1">
    <location>
        <begin position="22"/>
        <end position="666"/>
    </location>
</feature>
<evidence type="ECO:0000256" key="1">
    <source>
        <dbReference type="SAM" id="SignalP"/>
    </source>
</evidence>
<protein>
    <submittedName>
        <fullName evidence="4">DUF3857 domain-containing protein</fullName>
    </submittedName>
</protein>
<dbReference type="RefSeq" id="WP_210790786.1">
    <property type="nucleotide sequence ID" value="NZ_JAGPXB010000011.1"/>
</dbReference>
<keyword evidence="5" id="KW-1185">Reference proteome</keyword>
<gene>
    <name evidence="4" type="ORF">KBJ98_11355</name>
</gene>
<feature type="domain" description="Transglutaminase-like" evidence="2">
    <location>
        <begin position="318"/>
        <end position="390"/>
    </location>
</feature>
<dbReference type="Gene3D" id="3.10.620.30">
    <property type="match status" value="1"/>
</dbReference>
<feature type="signal peptide" evidence="1">
    <location>
        <begin position="1"/>
        <end position="21"/>
    </location>
</feature>
<dbReference type="Proteomes" id="UP000679008">
    <property type="component" value="Unassembled WGS sequence"/>
</dbReference>
<evidence type="ECO:0000259" key="2">
    <source>
        <dbReference type="Pfam" id="PF01841"/>
    </source>
</evidence>
<keyword evidence="1" id="KW-0732">Signal</keyword>
<evidence type="ECO:0000313" key="5">
    <source>
        <dbReference type="Proteomes" id="UP000679008"/>
    </source>
</evidence>
<accession>A0ABS5D5K1</accession>
<dbReference type="Gene3D" id="2.60.40.3140">
    <property type="match status" value="1"/>
</dbReference>